<dbReference type="EMBL" id="JH795881">
    <property type="protein sequence ID" value="EJT96709.1"/>
    <property type="molecule type" value="Genomic_DNA"/>
</dbReference>
<name>M5FQ42_DACPD</name>
<dbReference type="OrthoDB" id="3171382at2759"/>
<evidence type="ECO:0000256" key="1">
    <source>
        <dbReference type="SAM" id="MobiDB-lite"/>
    </source>
</evidence>
<keyword evidence="3" id="KW-1185">Reference proteome</keyword>
<feature type="region of interest" description="Disordered" evidence="1">
    <location>
        <begin position="364"/>
        <end position="396"/>
    </location>
</feature>
<evidence type="ECO:0000313" key="2">
    <source>
        <dbReference type="EMBL" id="EJT96709.1"/>
    </source>
</evidence>
<reference evidence="2 3" key="1">
    <citation type="journal article" date="2012" name="Science">
        <title>The Paleozoic origin of enzymatic lignin decomposition reconstructed from 31 fungal genomes.</title>
        <authorList>
            <person name="Floudas D."/>
            <person name="Binder M."/>
            <person name="Riley R."/>
            <person name="Barry K."/>
            <person name="Blanchette R.A."/>
            <person name="Henrissat B."/>
            <person name="Martinez A.T."/>
            <person name="Otillar R."/>
            <person name="Spatafora J.W."/>
            <person name="Yadav J.S."/>
            <person name="Aerts A."/>
            <person name="Benoit I."/>
            <person name="Boyd A."/>
            <person name="Carlson A."/>
            <person name="Copeland A."/>
            <person name="Coutinho P.M."/>
            <person name="de Vries R.P."/>
            <person name="Ferreira P."/>
            <person name="Findley K."/>
            <person name="Foster B."/>
            <person name="Gaskell J."/>
            <person name="Glotzer D."/>
            <person name="Gorecki P."/>
            <person name="Heitman J."/>
            <person name="Hesse C."/>
            <person name="Hori C."/>
            <person name="Igarashi K."/>
            <person name="Jurgens J.A."/>
            <person name="Kallen N."/>
            <person name="Kersten P."/>
            <person name="Kohler A."/>
            <person name="Kuees U."/>
            <person name="Kumar T.K.A."/>
            <person name="Kuo A."/>
            <person name="LaButti K."/>
            <person name="Larrondo L.F."/>
            <person name="Lindquist E."/>
            <person name="Ling A."/>
            <person name="Lombard V."/>
            <person name="Lucas S."/>
            <person name="Lundell T."/>
            <person name="Martin R."/>
            <person name="McLaughlin D.J."/>
            <person name="Morgenstern I."/>
            <person name="Morin E."/>
            <person name="Murat C."/>
            <person name="Nagy L.G."/>
            <person name="Nolan M."/>
            <person name="Ohm R.A."/>
            <person name="Patyshakuliyeva A."/>
            <person name="Rokas A."/>
            <person name="Ruiz-Duenas F.J."/>
            <person name="Sabat G."/>
            <person name="Salamov A."/>
            <person name="Samejima M."/>
            <person name="Schmutz J."/>
            <person name="Slot J.C."/>
            <person name="St John F."/>
            <person name="Stenlid J."/>
            <person name="Sun H."/>
            <person name="Sun S."/>
            <person name="Syed K."/>
            <person name="Tsang A."/>
            <person name="Wiebenga A."/>
            <person name="Young D."/>
            <person name="Pisabarro A."/>
            <person name="Eastwood D.C."/>
            <person name="Martin F."/>
            <person name="Cullen D."/>
            <person name="Grigoriev I.V."/>
            <person name="Hibbett D.S."/>
        </authorList>
    </citation>
    <scope>NUCLEOTIDE SEQUENCE [LARGE SCALE GENOMIC DNA]</scope>
    <source>
        <strain evidence="2 3">DJM-731 SS1</strain>
    </source>
</reference>
<organism evidence="2 3">
    <name type="scientific">Dacryopinax primogenitus (strain DJM 731)</name>
    <name type="common">Brown rot fungus</name>
    <dbReference type="NCBI Taxonomy" id="1858805"/>
    <lineage>
        <taxon>Eukaryota</taxon>
        <taxon>Fungi</taxon>
        <taxon>Dikarya</taxon>
        <taxon>Basidiomycota</taxon>
        <taxon>Agaricomycotina</taxon>
        <taxon>Dacrymycetes</taxon>
        <taxon>Dacrymycetales</taxon>
        <taxon>Dacrymycetaceae</taxon>
        <taxon>Dacryopinax</taxon>
    </lineage>
</organism>
<dbReference type="HOGENOM" id="CLU_696432_0_0_1"/>
<dbReference type="GeneID" id="63685957"/>
<dbReference type="AlphaFoldDB" id="M5FQ42"/>
<accession>M5FQ42</accession>
<evidence type="ECO:0000313" key="3">
    <source>
        <dbReference type="Proteomes" id="UP000030653"/>
    </source>
</evidence>
<gene>
    <name evidence="2" type="ORF">DACRYDRAFT_119925</name>
</gene>
<dbReference type="RefSeq" id="XP_040623607.1">
    <property type="nucleotide sequence ID" value="XM_040770895.1"/>
</dbReference>
<sequence length="396" mass="45561">MDSSSSSSSPSTSIHLPPKIDERCFTYCTQRSNYRAFQAEPTCHQFCWRKVFKYEQQLIDAASRPGHINLSARSPFQTAHDEDARTLHERFSWERVRLQVLAAHYEPRKTASEGAATAAANDSHAEYMETLREVLEVMAKMKRKPPIPEALREQHEAVSKKVETLVAKEAEWEARRRQLPSALTASEPLQPFPPPATNNWSFFRGHYLYYARGTGHTTGHVNTMRHLGFPDDWFEAAFAKRVDGEPVSAMLDSEMAKRKSKEAPEAVGLKHLEAQEERDSGREKVWNPDYAMIVSLEHLPPAIFGAVTGSFIRTYTPVFTILQKYKESFTSGQQTRNARMIWSRVWDREEGPLGTLKKLGEAFERSFERSREEEKEREKDRQREQKKEDKEGKAKP</sequence>
<proteinExistence type="predicted"/>
<dbReference type="Proteomes" id="UP000030653">
    <property type="component" value="Unassembled WGS sequence"/>
</dbReference>
<protein>
    <submittedName>
        <fullName evidence="2">Uncharacterized protein</fullName>
    </submittedName>
</protein>